<sequence length="58" mass="6502">MLARAIFSLSTVFETVSEEADRFNRRNRTARQLNALSDVQLADIGLERADIPAIVRAI</sequence>
<reference evidence="2 3" key="1">
    <citation type="submission" date="2020-04" db="EMBL/GenBank/DDBJ databases">
        <title>Rhodospirillaceae bacterium KN72 isolated from deep sea.</title>
        <authorList>
            <person name="Zhang D.-C."/>
        </authorList>
    </citation>
    <scope>NUCLEOTIDE SEQUENCE [LARGE SCALE GENOMIC DNA]</scope>
    <source>
        <strain evidence="2 3">KN72</strain>
    </source>
</reference>
<name>A0A7Y0DZQ6_9PROT</name>
<evidence type="ECO:0000259" key="1">
    <source>
        <dbReference type="Pfam" id="PF06568"/>
    </source>
</evidence>
<dbReference type="AlphaFoldDB" id="A0A7Y0DZQ6"/>
<keyword evidence="3" id="KW-1185">Reference proteome</keyword>
<accession>A0A7Y0DZQ6</accession>
<dbReference type="InterPro" id="IPR009506">
    <property type="entry name" value="YjiS-like"/>
</dbReference>
<protein>
    <submittedName>
        <fullName evidence="2">DUF1127 domain-containing protein</fullName>
    </submittedName>
</protein>
<proteinExistence type="predicted"/>
<dbReference type="Pfam" id="PF06568">
    <property type="entry name" value="YjiS-like"/>
    <property type="match status" value="1"/>
</dbReference>
<feature type="domain" description="YjiS-like" evidence="1">
    <location>
        <begin position="22"/>
        <end position="51"/>
    </location>
</feature>
<dbReference type="EMBL" id="JABBNT010000002">
    <property type="protein sequence ID" value="NMM44478.1"/>
    <property type="molecule type" value="Genomic_DNA"/>
</dbReference>
<gene>
    <name evidence="2" type="ORF">HH303_08305</name>
</gene>
<comment type="caution">
    <text evidence="2">The sequence shown here is derived from an EMBL/GenBank/DDBJ whole genome shotgun (WGS) entry which is preliminary data.</text>
</comment>
<evidence type="ECO:0000313" key="3">
    <source>
        <dbReference type="Proteomes" id="UP000539372"/>
    </source>
</evidence>
<evidence type="ECO:0000313" key="2">
    <source>
        <dbReference type="EMBL" id="NMM44478.1"/>
    </source>
</evidence>
<dbReference type="Proteomes" id="UP000539372">
    <property type="component" value="Unassembled WGS sequence"/>
</dbReference>
<organism evidence="2 3">
    <name type="scientific">Pacificispira spongiicola</name>
    <dbReference type="NCBI Taxonomy" id="2729598"/>
    <lineage>
        <taxon>Bacteria</taxon>
        <taxon>Pseudomonadati</taxon>
        <taxon>Pseudomonadota</taxon>
        <taxon>Alphaproteobacteria</taxon>
        <taxon>Rhodospirillales</taxon>
        <taxon>Rhodospirillaceae</taxon>
        <taxon>Pacificispira</taxon>
    </lineage>
</organism>